<evidence type="ECO:0000256" key="10">
    <source>
        <dbReference type="ARBA" id="ARBA00023136"/>
    </source>
</evidence>
<evidence type="ECO:0000256" key="15">
    <source>
        <dbReference type="SAM" id="MobiDB-lite"/>
    </source>
</evidence>
<keyword evidence="22" id="KW-1185">Reference proteome</keyword>
<dbReference type="InterPro" id="IPR036388">
    <property type="entry name" value="WH-like_DNA-bd_sf"/>
</dbReference>
<dbReference type="GO" id="GO:0005634">
    <property type="term" value="C:nucleus"/>
    <property type="evidence" value="ECO:0007669"/>
    <property type="project" value="UniProtKB-ARBA"/>
</dbReference>
<feature type="transmembrane region" description="Helical" evidence="16">
    <location>
        <begin position="434"/>
        <end position="452"/>
    </location>
</feature>
<keyword evidence="4" id="KW-0677">Repeat</keyword>
<dbReference type="Pfam" id="PF04433">
    <property type="entry name" value="SWIRM"/>
    <property type="match status" value="1"/>
</dbReference>
<keyword evidence="5 14" id="KW-0863">Zinc-finger</keyword>
<sequence length="1414" mass="151450">MMARLVQMCSSLYLATYRGRPEEVMALLLQQHGAGKAGLYQATTGIIQHGQCDLLELTAERNTILHVAAEQGHDELIRELYNRFREEGLLSRRNSALDTPLHCAARAGHASAIAVLVQLAQDHGESILGCRNEAGDTALHLAARRGHGAAVEFLISAAAEPPAAAELNNAGVSPLYLAVMSGSVQAVRAITSTCRDASSAGPSSQNALHAAVFQSSEMVDLLLEWRPALAGEVDSGGSTPLHFASSDGDSAVVRAILRAGPSGTVYKKDHPGGLSALHVAARMGHRRVVEHMLGAFPDAAELRDDDGGTFVHAAAREKRSDVVFLAIGNPMLRGLLDAQDRDGNTPPHVAVAAGEPAVVEALLRKGKVRADVLNNDGHTPFDLAAGSTSFFTMVSLVVTLAAFRAKLRPQRQDHAKPWSGRDVGRWIEKMSDPLSLVAVLIATAAFAAGFNLPGSYGDNGKANLSGSLHFKSFLVLDTLAVASSVAAVILLVYGKGSSSAVSWRSFAAALHLIWVSLISLIMALYAALAAALTARVVRRVFMVIYIVIYILQILITTWTGPGLLCSSKPIKPTGPHNQWRGGSWFRSVGAACHARASLPFPDDPTESSLPVTLAPPRRPPPPPPSPPLPMPRKASSTSDSRLKWRKRKRNPNASPSKPSTSAAAADHSDESDSAAANNDDDAAAHAPAGAGADDDEDAAAFEDPVLDLREAEVLPSAEVISAFPAAKRRVVNRPHPSVLALIAAERFAYSGDTSAAAPPPALENISHGQLQVLSGVLPDHPSLATDPDKPSLYVCTPPPLMEGRGVPKQFQGCLHVVPKHSDWFSPGTVHRLERQVVPHFFTGKSPGHIPEKYVMLRNKVIAKYLENPGKRLAFAECQGLVGSTGELYDLSRIVRFLDTWGIINYLAAGSVHRGLRMATSLLREEPSGELQLLTAPLKSIDGLVLFDRPKCSIQAEDISSMASSSSNSEVVDFDAAFAELDGKIRERLSESSCSYCLQPLPSLHYQSQKEADIALCSDCFHDARYITGHSSLDFQKVDGDNDELENDSDKWTDEETLLLLEGIEKYNDNWDDIAGHIGTKSKAQCIYHFIRLPVEDGLLENVEVPNGSVPFRPQSNGYPHSDSNGSTSGIPIQSFQHGNELPFINSSNPVMSLVAFLASAIGPRVAASCAHAALSFLTRDDDPRLSSEGMHADGRGNGANPNFPNHNGASPAVSPENVKHAAMYGLSAAAMKSKLFADQEEREVQRLAATVINHQLKRLELKLKQFAEVETLLLKECEQVERVRQRISADRGRMRSALLGSTGMPGSSSTMPSNPASMSPRPVGVPGSMPQASMPAAYANNMQGHGHPQMPQMPFMHQRPQMLSFGPRLPLSAIQTKPSPQASNIMFNSGMPSSVAPNHHQLLRSSSGNNSSAG</sequence>
<feature type="region of interest" description="Disordered" evidence="15">
    <location>
        <begin position="1379"/>
        <end position="1414"/>
    </location>
</feature>
<dbReference type="InterPro" id="IPR032451">
    <property type="entry name" value="SMARCC_C"/>
</dbReference>
<feature type="compositionally biased region" description="Polar residues" evidence="15">
    <location>
        <begin position="1403"/>
        <end position="1414"/>
    </location>
</feature>
<keyword evidence="2 16" id="KW-0812">Transmembrane</keyword>
<dbReference type="OrthoDB" id="118550at2759"/>
<feature type="compositionally biased region" description="Low complexity" evidence="15">
    <location>
        <begin position="1300"/>
        <end position="1313"/>
    </location>
</feature>
<comment type="caution">
    <text evidence="21">The sequence shown here is derived from an EMBL/GenBank/DDBJ whole genome shotgun (WGS) entry which is preliminary data.</text>
</comment>
<feature type="domain" description="ZZ-type" evidence="18">
    <location>
        <begin position="988"/>
        <end position="1042"/>
    </location>
</feature>
<feature type="compositionally biased region" description="Basic and acidic residues" evidence="15">
    <location>
        <begin position="1184"/>
        <end position="1194"/>
    </location>
</feature>
<feature type="region of interest" description="Disordered" evidence="15">
    <location>
        <begin position="1110"/>
        <end position="1130"/>
    </location>
</feature>
<evidence type="ECO:0000313" key="22">
    <source>
        <dbReference type="Proteomes" id="UP000275267"/>
    </source>
</evidence>
<dbReference type="InterPro" id="IPR002110">
    <property type="entry name" value="Ankyrin_rpt"/>
</dbReference>
<dbReference type="PROSITE" id="PS50090">
    <property type="entry name" value="MYB_LIKE"/>
    <property type="match status" value="1"/>
</dbReference>
<feature type="transmembrane region" description="Helical" evidence="16">
    <location>
        <begin position="540"/>
        <end position="564"/>
    </location>
</feature>
<dbReference type="PROSITE" id="PS50135">
    <property type="entry name" value="ZF_ZZ_2"/>
    <property type="match status" value="1"/>
</dbReference>
<keyword evidence="11" id="KW-0804">Transcription</keyword>
<feature type="region of interest" description="Disordered" evidence="15">
    <location>
        <begin position="1297"/>
        <end position="1328"/>
    </location>
</feature>
<dbReference type="SUPFAM" id="SSF46689">
    <property type="entry name" value="Homeodomain-like"/>
    <property type="match status" value="2"/>
</dbReference>
<evidence type="ECO:0000256" key="6">
    <source>
        <dbReference type="ARBA" id="ARBA00022833"/>
    </source>
</evidence>
<protein>
    <submittedName>
        <fullName evidence="21">SWI/SNF complex subunit SWI3C-like</fullName>
    </submittedName>
</protein>
<keyword evidence="8" id="KW-0805">Transcription regulation</keyword>
<feature type="transmembrane region" description="Helical" evidence="16">
    <location>
        <begin position="472"/>
        <end position="494"/>
    </location>
</feature>
<dbReference type="Gene3D" id="1.10.10.60">
    <property type="entry name" value="Homeodomain-like"/>
    <property type="match status" value="1"/>
</dbReference>
<name>A0A3L6Q5D7_PANMI</name>
<evidence type="ECO:0000256" key="7">
    <source>
        <dbReference type="ARBA" id="ARBA00022989"/>
    </source>
</evidence>
<evidence type="ECO:0000256" key="8">
    <source>
        <dbReference type="ARBA" id="ARBA00023015"/>
    </source>
</evidence>
<dbReference type="GO" id="GO:0008270">
    <property type="term" value="F:zinc ion binding"/>
    <property type="evidence" value="ECO:0007669"/>
    <property type="project" value="UniProtKB-KW"/>
</dbReference>
<dbReference type="SUPFAM" id="SSF48403">
    <property type="entry name" value="Ankyrin repeat"/>
    <property type="match status" value="1"/>
</dbReference>
<dbReference type="PANTHER" id="PTHR24186">
    <property type="entry name" value="PROTEIN PHOSPHATASE 1 REGULATORY SUBUNIT"/>
    <property type="match status" value="1"/>
</dbReference>
<dbReference type="Proteomes" id="UP000275267">
    <property type="component" value="Unassembled WGS sequence"/>
</dbReference>
<evidence type="ECO:0000259" key="19">
    <source>
        <dbReference type="PROSITE" id="PS50934"/>
    </source>
</evidence>
<keyword evidence="7 16" id="KW-1133">Transmembrane helix</keyword>
<feature type="compositionally biased region" description="Pro residues" evidence="15">
    <location>
        <begin position="616"/>
        <end position="630"/>
    </location>
</feature>
<evidence type="ECO:0000256" key="13">
    <source>
        <dbReference type="PROSITE-ProRule" id="PRU00023"/>
    </source>
</evidence>
<dbReference type="Pfam" id="PF12796">
    <property type="entry name" value="Ank_2"/>
    <property type="match status" value="3"/>
</dbReference>
<dbReference type="Pfam" id="PF00249">
    <property type="entry name" value="Myb_DNA-binding"/>
    <property type="match status" value="1"/>
</dbReference>
<feature type="repeat" description="ANK" evidence="13">
    <location>
        <begin position="134"/>
        <end position="166"/>
    </location>
</feature>
<dbReference type="SMART" id="SM00248">
    <property type="entry name" value="ANK"/>
    <property type="match status" value="7"/>
</dbReference>
<feature type="compositionally biased region" description="Polar residues" evidence="15">
    <location>
        <begin position="1379"/>
        <end position="1396"/>
    </location>
</feature>
<keyword evidence="12" id="KW-0539">Nucleus</keyword>
<dbReference type="Pfam" id="PF13962">
    <property type="entry name" value="PGG"/>
    <property type="match status" value="1"/>
</dbReference>
<dbReference type="PANTHER" id="PTHR24186:SF41">
    <property type="entry name" value="PGG DOMAIN-CONTAINING PROTEIN"/>
    <property type="match status" value="1"/>
</dbReference>
<dbReference type="InterPro" id="IPR007526">
    <property type="entry name" value="SWIRM"/>
</dbReference>
<gene>
    <name evidence="21" type="ORF">C2845_PM17G03710</name>
</gene>
<dbReference type="InterPro" id="IPR001005">
    <property type="entry name" value="SANT/Myb"/>
</dbReference>
<feature type="domain" description="SWIRM" evidence="19">
    <location>
        <begin position="815"/>
        <end position="914"/>
    </location>
</feature>
<dbReference type="Pfam" id="PF00023">
    <property type="entry name" value="Ank"/>
    <property type="match status" value="1"/>
</dbReference>
<dbReference type="Gene3D" id="1.10.10.10">
    <property type="entry name" value="Winged helix-like DNA-binding domain superfamily/Winged helix DNA-binding domain"/>
    <property type="match status" value="1"/>
</dbReference>
<feature type="transmembrane region" description="Helical" evidence="16">
    <location>
        <begin position="506"/>
        <end position="528"/>
    </location>
</feature>
<dbReference type="SMART" id="SM00717">
    <property type="entry name" value="SANT"/>
    <property type="match status" value="1"/>
</dbReference>
<dbReference type="InterPro" id="IPR009057">
    <property type="entry name" value="Homeodomain-like_sf"/>
</dbReference>
<reference evidence="22" key="1">
    <citation type="journal article" date="2019" name="Nat. Commun.">
        <title>The genome of broomcorn millet.</title>
        <authorList>
            <person name="Zou C."/>
            <person name="Miki D."/>
            <person name="Li D."/>
            <person name="Tang Q."/>
            <person name="Xiao L."/>
            <person name="Rajput S."/>
            <person name="Deng P."/>
            <person name="Jia W."/>
            <person name="Huang R."/>
            <person name="Zhang M."/>
            <person name="Sun Y."/>
            <person name="Hu J."/>
            <person name="Fu X."/>
            <person name="Schnable P.S."/>
            <person name="Li F."/>
            <person name="Zhang H."/>
            <person name="Feng B."/>
            <person name="Zhu X."/>
            <person name="Liu R."/>
            <person name="Schnable J.C."/>
            <person name="Zhu J.-K."/>
            <person name="Zhang H."/>
        </authorList>
    </citation>
    <scope>NUCLEOTIDE SEQUENCE [LARGE SCALE GENOMIC DNA]</scope>
</reference>
<evidence type="ECO:0000256" key="14">
    <source>
        <dbReference type="PROSITE-ProRule" id="PRU00228"/>
    </source>
</evidence>
<evidence type="ECO:0000259" key="17">
    <source>
        <dbReference type="PROSITE" id="PS50090"/>
    </source>
</evidence>
<feature type="repeat" description="ANK" evidence="13">
    <location>
        <begin position="342"/>
        <end position="366"/>
    </location>
</feature>
<evidence type="ECO:0000259" key="18">
    <source>
        <dbReference type="PROSITE" id="PS50135"/>
    </source>
</evidence>
<feature type="compositionally biased region" description="Low complexity" evidence="15">
    <location>
        <begin position="651"/>
        <end position="665"/>
    </location>
</feature>
<dbReference type="InterPro" id="IPR017884">
    <property type="entry name" value="SANT_dom"/>
</dbReference>
<dbReference type="Gene3D" id="1.25.40.20">
    <property type="entry name" value="Ankyrin repeat-containing domain"/>
    <property type="match status" value="1"/>
</dbReference>
<dbReference type="CDD" id="cd00167">
    <property type="entry name" value="SANT"/>
    <property type="match status" value="1"/>
</dbReference>
<evidence type="ECO:0000256" key="1">
    <source>
        <dbReference type="ARBA" id="ARBA00004141"/>
    </source>
</evidence>
<accession>A0A3L6Q5D7</accession>
<keyword evidence="6" id="KW-0862">Zinc</keyword>
<evidence type="ECO:0000256" key="4">
    <source>
        <dbReference type="ARBA" id="ARBA00022737"/>
    </source>
</evidence>
<feature type="repeat" description="ANK" evidence="13">
    <location>
        <begin position="236"/>
        <end position="268"/>
    </location>
</feature>
<dbReference type="STRING" id="4540.A0A3L6Q5D7"/>
<proteinExistence type="predicted"/>
<dbReference type="PROSITE" id="PS50088">
    <property type="entry name" value="ANK_REPEAT"/>
    <property type="match status" value="3"/>
</dbReference>
<comment type="subcellular location">
    <subcellularLocation>
        <location evidence="1">Membrane</location>
        <topology evidence="1">Multi-pass membrane protein</topology>
    </subcellularLocation>
</comment>
<evidence type="ECO:0000256" key="9">
    <source>
        <dbReference type="ARBA" id="ARBA00023043"/>
    </source>
</evidence>
<evidence type="ECO:0000256" key="2">
    <source>
        <dbReference type="ARBA" id="ARBA00022692"/>
    </source>
</evidence>
<feature type="domain" description="Myb-like" evidence="17">
    <location>
        <begin position="1043"/>
        <end position="1093"/>
    </location>
</feature>
<evidence type="ECO:0000313" key="21">
    <source>
        <dbReference type="EMBL" id="RLM69720.1"/>
    </source>
</evidence>
<dbReference type="PROSITE" id="PS50297">
    <property type="entry name" value="ANK_REP_REGION"/>
    <property type="match status" value="3"/>
</dbReference>
<dbReference type="InterPro" id="IPR036770">
    <property type="entry name" value="Ankyrin_rpt-contain_sf"/>
</dbReference>
<evidence type="ECO:0000256" key="3">
    <source>
        <dbReference type="ARBA" id="ARBA00022723"/>
    </source>
</evidence>
<feature type="compositionally biased region" description="Polar residues" evidence="15">
    <location>
        <begin position="1113"/>
        <end position="1130"/>
    </location>
</feature>
<keyword evidence="10 16" id="KW-0472">Membrane</keyword>
<evidence type="ECO:0000256" key="12">
    <source>
        <dbReference type="ARBA" id="ARBA00023242"/>
    </source>
</evidence>
<dbReference type="InterPro" id="IPR026961">
    <property type="entry name" value="PGG_dom"/>
</dbReference>
<dbReference type="GO" id="GO:0005886">
    <property type="term" value="C:plasma membrane"/>
    <property type="evidence" value="ECO:0007669"/>
    <property type="project" value="TreeGrafter"/>
</dbReference>
<evidence type="ECO:0000256" key="16">
    <source>
        <dbReference type="SAM" id="Phobius"/>
    </source>
</evidence>
<evidence type="ECO:0000259" key="20">
    <source>
        <dbReference type="PROSITE" id="PS51293"/>
    </source>
</evidence>
<feature type="region of interest" description="Disordered" evidence="15">
    <location>
        <begin position="596"/>
        <end position="696"/>
    </location>
</feature>
<dbReference type="EMBL" id="PQIB02000014">
    <property type="protein sequence ID" value="RLM69720.1"/>
    <property type="molecule type" value="Genomic_DNA"/>
</dbReference>
<keyword evidence="3" id="KW-0479">Metal-binding</keyword>
<feature type="region of interest" description="Disordered" evidence="15">
    <location>
        <begin position="1184"/>
        <end position="1207"/>
    </location>
</feature>
<feature type="domain" description="SANT" evidence="20">
    <location>
        <begin position="1046"/>
        <end position="1097"/>
    </location>
</feature>
<dbReference type="InterPro" id="IPR000433">
    <property type="entry name" value="Znf_ZZ"/>
</dbReference>
<keyword evidence="9 13" id="KW-0040">ANK repeat</keyword>
<dbReference type="PROSITE" id="PS50934">
    <property type="entry name" value="SWIRM"/>
    <property type="match status" value="1"/>
</dbReference>
<evidence type="ECO:0000256" key="5">
    <source>
        <dbReference type="ARBA" id="ARBA00022771"/>
    </source>
</evidence>
<dbReference type="PROSITE" id="PS51293">
    <property type="entry name" value="SANT"/>
    <property type="match status" value="1"/>
</dbReference>
<evidence type="ECO:0000256" key="11">
    <source>
        <dbReference type="ARBA" id="ARBA00023163"/>
    </source>
</evidence>
<dbReference type="FunFam" id="1.10.10.60:FF:000014">
    <property type="entry name" value="SWI/SNF complex subunit SMARCC2 isoform C"/>
    <property type="match status" value="1"/>
</dbReference>
<organism evidence="21 22">
    <name type="scientific">Panicum miliaceum</name>
    <name type="common">Proso millet</name>
    <name type="synonym">Broomcorn millet</name>
    <dbReference type="NCBI Taxonomy" id="4540"/>
    <lineage>
        <taxon>Eukaryota</taxon>
        <taxon>Viridiplantae</taxon>
        <taxon>Streptophyta</taxon>
        <taxon>Embryophyta</taxon>
        <taxon>Tracheophyta</taxon>
        <taxon>Spermatophyta</taxon>
        <taxon>Magnoliopsida</taxon>
        <taxon>Liliopsida</taxon>
        <taxon>Poales</taxon>
        <taxon>Poaceae</taxon>
        <taxon>PACMAD clade</taxon>
        <taxon>Panicoideae</taxon>
        <taxon>Panicodae</taxon>
        <taxon>Paniceae</taxon>
        <taxon>Panicinae</taxon>
        <taxon>Panicum</taxon>
        <taxon>Panicum sect. Panicum</taxon>
    </lineage>
</organism>
<dbReference type="Pfam" id="PF16495">
    <property type="entry name" value="SWIRM-assoc_1"/>
    <property type="match status" value="1"/>
</dbReference>